<organism evidence="2 3">
    <name type="scientific">Trichoderma harzianum CBS 226.95</name>
    <dbReference type="NCBI Taxonomy" id="983964"/>
    <lineage>
        <taxon>Eukaryota</taxon>
        <taxon>Fungi</taxon>
        <taxon>Dikarya</taxon>
        <taxon>Ascomycota</taxon>
        <taxon>Pezizomycotina</taxon>
        <taxon>Sordariomycetes</taxon>
        <taxon>Hypocreomycetidae</taxon>
        <taxon>Hypocreales</taxon>
        <taxon>Hypocreaceae</taxon>
        <taxon>Trichoderma</taxon>
    </lineage>
</organism>
<evidence type="ECO:0000256" key="1">
    <source>
        <dbReference type="SAM" id="Phobius"/>
    </source>
</evidence>
<name>A0A2T4AW92_TRIHA</name>
<accession>A0A2T4AW92</accession>
<evidence type="ECO:0000313" key="3">
    <source>
        <dbReference type="Proteomes" id="UP000241690"/>
    </source>
</evidence>
<feature type="transmembrane region" description="Helical" evidence="1">
    <location>
        <begin position="36"/>
        <end position="58"/>
    </location>
</feature>
<dbReference type="RefSeq" id="XP_024780925.1">
    <property type="nucleotide sequence ID" value="XM_024913404.1"/>
</dbReference>
<reference evidence="2 3" key="1">
    <citation type="submission" date="2016-07" db="EMBL/GenBank/DDBJ databases">
        <title>Multiple horizontal gene transfer events from other fungi enriched the ability of initially mycotrophic Trichoderma (Ascomycota) to feed on dead plant biomass.</title>
        <authorList>
            <consortium name="DOE Joint Genome Institute"/>
            <person name="Aerts A."/>
            <person name="Atanasova L."/>
            <person name="Chenthamara K."/>
            <person name="Zhang J."/>
            <person name="Grujic M."/>
            <person name="Henrissat B."/>
            <person name="Kuo A."/>
            <person name="Salamov A."/>
            <person name="Lipzen A."/>
            <person name="Labutti K."/>
            <person name="Barry K."/>
            <person name="Miao Y."/>
            <person name="Rahimi M.J."/>
            <person name="Shen Q."/>
            <person name="Grigoriev I.V."/>
            <person name="Kubicek C.P."/>
            <person name="Druzhinina I.S."/>
        </authorList>
    </citation>
    <scope>NUCLEOTIDE SEQUENCE [LARGE SCALE GENOMIC DNA]</scope>
    <source>
        <strain evidence="2 3">CBS 226.95</strain>
    </source>
</reference>
<keyword evidence="1" id="KW-1133">Transmembrane helix</keyword>
<dbReference type="GeneID" id="36621966"/>
<evidence type="ECO:0000313" key="2">
    <source>
        <dbReference type="EMBL" id="PTB61248.1"/>
    </source>
</evidence>
<proteinExistence type="predicted"/>
<dbReference type="AlphaFoldDB" id="A0A2T4AW92"/>
<keyword evidence="3" id="KW-1185">Reference proteome</keyword>
<protein>
    <submittedName>
        <fullName evidence="2">Uncharacterized protein</fullName>
    </submittedName>
</protein>
<keyword evidence="1" id="KW-0812">Transmembrane</keyword>
<keyword evidence="1" id="KW-0472">Membrane</keyword>
<sequence>MSVIQVSSQPSRCQLTYFGHSILERPLFTITVSQDIIAFFLFSTHLQLATPIIHISCLSSR</sequence>
<gene>
    <name evidence="2" type="ORF">M431DRAFT_207027</name>
</gene>
<dbReference type="Proteomes" id="UP000241690">
    <property type="component" value="Unassembled WGS sequence"/>
</dbReference>
<dbReference type="EMBL" id="KZ679675">
    <property type="protein sequence ID" value="PTB61248.1"/>
    <property type="molecule type" value="Genomic_DNA"/>
</dbReference>